<evidence type="ECO:0000256" key="1">
    <source>
        <dbReference type="SAM" id="MobiDB-lite"/>
    </source>
</evidence>
<comment type="caution">
    <text evidence="3">The sequence shown here is derived from an EMBL/GenBank/DDBJ whole genome shotgun (WGS) entry which is preliminary data.</text>
</comment>
<proteinExistence type="predicted"/>
<dbReference type="RefSeq" id="WP_058479987.1">
    <property type="nucleotide sequence ID" value="NZ_CAAAIQ010000007.1"/>
</dbReference>
<dbReference type="Pfam" id="PF18641">
    <property type="entry name" value="LidA_Long_CC"/>
    <property type="match status" value="2"/>
</dbReference>
<protein>
    <recommendedName>
        <fullName evidence="2">LidA long coiled-coil domain-containing protein</fullName>
    </recommendedName>
</protein>
<evidence type="ECO:0000259" key="2">
    <source>
        <dbReference type="Pfam" id="PF18641"/>
    </source>
</evidence>
<feature type="region of interest" description="Disordered" evidence="1">
    <location>
        <begin position="85"/>
        <end position="122"/>
    </location>
</feature>
<feature type="domain" description="LidA long coiled-coil" evidence="2">
    <location>
        <begin position="199"/>
        <end position="285"/>
    </location>
</feature>
<organism evidence="3 4">
    <name type="scientific">Legionella waltersii</name>
    <dbReference type="NCBI Taxonomy" id="66969"/>
    <lineage>
        <taxon>Bacteria</taxon>
        <taxon>Pseudomonadati</taxon>
        <taxon>Pseudomonadota</taxon>
        <taxon>Gammaproteobacteria</taxon>
        <taxon>Legionellales</taxon>
        <taxon>Legionellaceae</taxon>
        <taxon>Legionella</taxon>
    </lineage>
</organism>
<keyword evidence="4" id="KW-1185">Reference proteome</keyword>
<feature type="compositionally biased region" description="Low complexity" evidence="1">
    <location>
        <begin position="391"/>
        <end position="401"/>
    </location>
</feature>
<feature type="domain" description="LidA long coiled-coil" evidence="2">
    <location>
        <begin position="300"/>
        <end position="386"/>
    </location>
</feature>
<dbReference type="AlphaFoldDB" id="A0A0W1AD35"/>
<dbReference type="PATRIC" id="fig|66969.6.peg.1404"/>
<feature type="compositionally biased region" description="Polar residues" evidence="1">
    <location>
        <begin position="428"/>
        <end position="438"/>
    </location>
</feature>
<dbReference type="Gene3D" id="6.10.140.2010">
    <property type="match status" value="2"/>
</dbReference>
<gene>
    <name evidence="3" type="ORF">Lwal_1279</name>
</gene>
<reference evidence="3 4" key="1">
    <citation type="submission" date="2015-11" db="EMBL/GenBank/DDBJ databases">
        <title>Genomic analysis of 38 Legionella species identifies large and diverse effector repertoires.</title>
        <authorList>
            <person name="Burstein D."/>
            <person name="Amaro F."/>
            <person name="Zusman T."/>
            <person name="Lifshitz Z."/>
            <person name="Cohen O."/>
            <person name="Gilbert J.A."/>
            <person name="Pupko T."/>
            <person name="Shuman H.A."/>
            <person name="Segal G."/>
        </authorList>
    </citation>
    <scope>NUCLEOTIDE SEQUENCE [LARGE SCALE GENOMIC DNA]</scope>
    <source>
        <strain evidence="3 4">ATCC 51914</strain>
    </source>
</reference>
<dbReference type="Proteomes" id="UP000054729">
    <property type="component" value="Unassembled WGS sequence"/>
</dbReference>
<dbReference type="EMBL" id="LNZB01000036">
    <property type="protein sequence ID" value="KTD79207.1"/>
    <property type="molecule type" value="Genomic_DNA"/>
</dbReference>
<dbReference type="STRING" id="66969.Lwal_1279"/>
<evidence type="ECO:0000313" key="4">
    <source>
        <dbReference type="Proteomes" id="UP000054729"/>
    </source>
</evidence>
<name>A0A0W1AD35_9GAMM</name>
<sequence>MSNDKADLQTVAPDFARFGFTNKEALEKFLRSDEGKLVQSHQMAVYMEKKHQEEILADYFTRQEEIRRAVIAAILMEEIREEEESRQKQAEAAVQNPVTTPTAPKTESPASSSENDVRSKLDSVNKDIIHAAKKYKDYDKAVDQAQKEADVIDKMPDSKAQKELDLVINYLEAKQGVLQEKMRTLPDRLPNGKIDPDYDSKLLALVDENNTNEVQLGVFRTLRDVKQGKADMYDENGEKTLKFSEARYTVPKSKDSELVKDKEGKVYLIPKDPNKAGLSAEDKLKDLTSAQKVEAEKNATKEKEIVKDPKTGKFYLIQKDPDNEGLSAQQKLQKLTDNQKDEAERNFKKAEPNMVNVKEFLQNNKKNEMIMLHQKQSMLITKLQSTMTLGQNPSQVNNSQQNPPPLVMSPPTNTQITTINPSSLPVGTPQSAPTSTKGPSHENQSEKSPGGGDSHHRTVSKH</sequence>
<feature type="compositionally biased region" description="Polar residues" evidence="1">
    <location>
        <begin position="96"/>
        <end position="114"/>
    </location>
</feature>
<feature type="region of interest" description="Disordered" evidence="1">
    <location>
        <begin position="389"/>
        <end position="462"/>
    </location>
</feature>
<feature type="compositionally biased region" description="Low complexity" evidence="1">
    <location>
        <begin position="409"/>
        <end position="423"/>
    </location>
</feature>
<accession>A0A0W1AD35</accession>
<evidence type="ECO:0000313" key="3">
    <source>
        <dbReference type="EMBL" id="KTD79207.1"/>
    </source>
</evidence>
<dbReference type="InterPro" id="IPR041463">
    <property type="entry name" value="LidA_long_CC"/>
</dbReference>